<dbReference type="FunFam" id="1.20.1070.10:FF:000037">
    <property type="entry name" value="Olfactory receptor"/>
    <property type="match status" value="1"/>
</dbReference>
<evidence type="ECO:0000256" key="3">
    <source>
        <dbReference type="ARBA" id="ARBA00022475"/>
    </source>
</evidence>
<sequence length="312" mass="35653">MTPTHISLLYSYFNLYFMFILLQNQLFSAISEFILLEFSDAKEIRILYFLAFLVFYLAAVTGNLLIILAIAFDHHLHTPMYFFLMNLATQDLGQVSVIIPRPMANALMNTRNISYSECVTQVFFFISFTSSDFFLLTVMAYDRYIAICYPLQYEELMNKQVCTRMIASVWVTGLVYGGLHAGGTFASSFCSNLLRLACSDTYLIEAGILSFSLVLGVGCIVFIIRSYVFILISVFRIPSTEGRQKAFSTCLPHLMVFSLFSFTGYFAHLKPFFNISSNFDLAFTMMYSLVPPIMNPVIYSMRSILFLHRNTL</sequence>
<evidence type="ECO:0000256" key="1">
    <source>
        <dbReference type="ARBA" id="ARBA00002936"/>
    </source>
</evidence>
<dbReference type="InterPro" id="IPR000725">
    <property type="entry name" value="Olfact_rcpt"/>
</dbReference>
<evidence type="ECO:0000256" key="8">
    <source>
        <dbReference type="ARBA" id="ARBA00023040"/>
    </source>
</evidence>
<evidence type="ECO:0000256" key="2">
    <source>
        <dbReference type="ARBA" id="ARBA00004651"/>
    </source>
</evidence>
<dbReference type="GO" id="GO:0004930">
    <property type="term" value="F:G protein-coupled receptor activity"/>
    <property type="evidence" value="ECO:0007669"/>
    <property type="project" value="UniProtKB-KW"/>
</dbReference>
<evidence type="ECO:0000256" key="13">
    <source>
        <dbReference type="RuleBase" id="RU363047"/>
    </source>
</evidence>
<keyword evidence="7 13" id="KW-1133">Transmembrane helix</keyword>
<feature type="transmembrane region" description="Helical" evidence="13">
    <location>
        <begin position="47"/>
        <end position="72"/>
    </location>
</feature>
<evidence type="ECO:0000256" key="9">
    <source>
        <dbReference type="ARBA" id="ARBA00023136"/>
    </source>
</evidence>
<feature type="transmembrane region" description="Helical" evidence="13">
    <location>
        <begin position="161"/>
        <end position="182"/>
    </location>
</feature>
<feature type="transmembrane region" description="Helical" evidence="13">
    <location>
        <begin position="247"/>
        <end position="267"/>
    </location>
</feature>
<dbReference type="CDD" id="cd15227">
    <property type="entry name" value="7tmA_OR14-like"/>
    <property type="match status" value="1"/>
</dbReference>
<feature type="transmembrane region" description="Helical" evidence="13">
    <location>
        <begin position="202"/>
        <end position="235"/>
    </location>
</feature>
<dbReference type="InterPro" id="IPR050516">
    <property type="entry name" value="Olfactory_GPCR"/>
</dbReference>
<keyword evidence="5 12" id="KW-0812">Transmembrane</keyword>
<evidence type="ECO:0000259" key="14">
    <source>
        <dbReference type="PROSITE" id="PS50262"/>
    </source>
</evidence>
<keyword evidence="11 12" id="KW-0807">Transducer</keyword>
<comment type="similarity">
    <text evidence="12">Belongs to the G-protein coupled receptor 1 family.</text>
</comment>
<organism evidence="15 16">
    <name type="scientific">Salvator merianae</name>
    <name type="common">Argentine black and white tegu</name>
    <name type="synonym">Tupinambis merianae</name>
    <dbReference type="NCBI Taxonomy" id="96440"/>
    <lineage>
        <taxon>Eukaryota</taxon>
        <taxon>Metazoa</taxon>
        <taxon>Chordata</taxon>
        <taxon>Craniata</taxon>
        <taxon>Vertebrata</taxon>
        <taxon>Euteleostomi</taxon>
        <taxon>Lepidosauria</taxon>
        <taxon>Squamata</taxon>
        <taxon>Bifurcata</taxon>
        <taxon>Unidentata</taxon>
        <taxon>Episquamata</taxon>
        <taxon>Laterata</taxon>
        <taxon>Teiioidea</taxon>
        <taxon>Teiidae</taxon>
        <taxon>Salvator</taxon>
    </lineage>
</organism>
<evidence type="ECO:0000256" key="4">
    <source>
        <dbReference type="ARBA" id="ARBA00022606"/>
    </source>
</evidence>
<protein>
    <recommendedName>
        <fullName evidence="13">Olfactory receptor</fullName>
    </recommendedName>
</protein>
<keyword evidence="3 13" id="KW-1003">Cell membrane</keyword>
<dbReference type="PRINTS" id="PR00245">
    <property type="entry name" value="OLFACTORYR"/>
</dbReference>
<dbReference type="InterPro" id="IPR000276">
    <property type="entry name" value="GPCR_Rhodpsn"/>
</dbReference>
<evidence type="ECO:0000313" key="15">
    <source>
        <dbReference type="Ensembl" id="ENSSMRP00000001097.1"/>
    </source>
</evidence>
<feature type="transmembrane region" description="Helical" evidence="13">
    <location>
        <begin position="122"/>
        <end position="141"/>
    </location>
</feature>
<reference evidence="15" key="1">
    <citation type="submission" date="2025-08" db="UniProtKB">
        <authorList>
            <consortium name="Ensembl"/>
        </authorList>
    </citation>
    <scope>IDENTIFICATION</scope>
</reference>
<dbReference type="SUPFAM" id="SSF81321">
    <property type="entry name" value="Family A G protein-coupled receptor-like"/>
    <property type="match status" value="1"/>
</dbReference>
<evidence type="ECO:0000256" key="10">
    <source>
        <dbReference type="ARBA" id="ARBA00023170"/>
    </source>
</evidence>
<dbReference type="Ensembl" id="ENSSMRT00000001326.1">
    <property type="protein sequence ID" value="ENSSMRP00000001097.1"/>
    <property type="gene ID" value="ENSSMRG00000000959.1"/>
</dbReference>
<dbReference type="PROSITE" id="PS00237">
    <property type="entry name" value="G_PROTEIN_RECEP_F1_1"/>
    <property type="match status" value="1"/>
</dbReference>
<evidence type="ECO:0000256" key="7">
    <source>
        <dbReference type="ARBA" id="ARBA00022989"/>
    </source>
</evidence>
<dbReference type="Proteomes" id="UP000694421">
    <property type="component" value="Unplaced"/>
</dbReference>
<dbReference type="GO" id="GO:0005886">
    <property type="term" value="C:plasma membrane"/>
    <property type="evidence" value="ECO:0007669"/>
    <property type="project" value="UniProtKB-SubCell"/>
</dbReference>
<dbReference type="AlphaFoldDB" id="A0A8D0B0D0"/>
<name>A0A8D0B0D0_SALMN</name>
<dbReference type="PROSITE" id="PS50262">
    <property type="entry name" value="G_PROTEIN_RECEP_F1_2"/>
    <property type="match status" value="1"/>
</dbReference>
<feature type="transmembrane region" description="Helical" evidence="13">
    <location>
        <begin position="12"/>
        <end position="35"/>
    </location>
</feature>
<proteinExistence type="inferred from homology"/>
<reference evidence="15" key="2">
    <citation type="submission" date="2025-09" db="UniProtKB">
        <authorList>
            <consortium name="Ensembl"/>
        </authorList>
    </citation>
    <scope>IDENTIFICATION</scope>
</reference>
<dbReference type="PANTHER" id="PTHR26452">
    <property type="entry name" value="OLFACTORY RECEPTOR"/>
    <property type="match status" value="1"/>
</dbReference>
<feature type="domain" description="G-protein coupled receptors family 1 profile" evidence="14">
    <location>
        <begin position="62"/>
        <end position="299"/>
    </location>
</feature>
<keyword evidence="9 13" id="KW-0472">Membrane</keyword>
<evidence type="ECO:0000256" key="6">
    <source>
        <dbReference type="ARBA" id="ARBA00022725"/>
    </source>
</evidence>
<evidence type="ECO:0000313" key="16">
    <source>
        <dbReference type="Proteomes" id="UP000694421"/>
    </source>
</evidence>
<comment type="subcellular location">
    <subcellularLocation>
        <location evidence="2 13">Cell membrane</location>
        <topology evidence="2 13">Multi-pass membrane protein</topology>
    </subcellularLocation>
</comment>
<evidence type="ECO:0000256" key="5">
    <source>
        <dbReference type="ARBA" id="ARBA00022692"/>
    </source>
</evidence>
<keyword evidence="4 13" id="KW-0716">Sensory transduction</keyword>
<keyword evidence="6 13" id="KW-0552">Olfaction</keyword>
<dbReference type="Pfam" id="PF00001">
    <property type="entry name" value="7tm_1"/>
    <property type="match status" value="1"/>
</dbReference>
<keyword evidence="16" id="KW-1185">Reference proteome</keyword>
<keyword evidence="10 12" id="KW-0675">Receptor</keyword>
<dbReference type="GO" id="GO:0004984">
    <property type="term" value="F:olfactory receptor activity"/>
    <property type="evidence" value="ECO:0007669"/>
    <property type="project" value="InterPro"/>
</dbReference>
<evidence type="ECO:0000256" key="11">
    <source>
        <dbReference type="ARBA" id="ARBA00023224"/>
    </source>
</evidence>
<comment type="function">
    <text evidence="1">Odorant receptor.</text>
</comment>
<dbReference type="Gene3D" id="1.20.1070.10">
    <property type="entry name" value="Rhodopsin 7-helix transmembrane proteins"/>
    <property type="match status" value="1"/>
</dbReference>
<accession>A0A8D0B0D0</accession>
<dbReference type="OMA" id="SSMNTFP"/>
<dbReference type="PRINTS" id="PR00237">
    <property type="entry name" value="GPCRRHODOPSN"/>
</dbReference>
<evidence type="ECO:0000256" key="12">
    <source>
        <dbReference type="RuleBase" id="RU000688"/>
    </source>
</evidence>
<dbReference type="GeneTree" id="ENSGT01050000244828"/>
<keyword evidence="8 12" id="KW-0297">G-protein coupled receptor</keyword>
<dbReference type="InterPro" id="IPR017452">
    <property type="entry name" value="GPCR_Rhodpsn_7TM"/>
</dbReference>
<feature type="transmembrane region" description="Helical" evidence="13">
    <location>
        <begin position="279"/>
        <end position="299"/>
    </location>
</feature>